<keyword evidence="1" id="KW-1133">Transmembrane helix</keyword>
<evidence type="ECO:0000313" key="3">
    <source>
        <dbReference type="Proteomes" id="UP000184212"/>
    </source>
</evidence>
<dbReference type="PANTHER" id="PTHR33639:SF2">
    <property type="entry name" value="DUF393 DOMAIN-CONTAINING PROTEIN"/>
    <property type="match status" value="1"/>
</dbReference>
<dbReference type="EMBL" id="FQWQ01000001">
    <property type="protein sequence ID" value="SHG68685.1"/>
    <property type="molecule type" value="Genomic_DNA"/>
</dbReference>
<gene>
    <name evidence="2" type="ORF">SAMN04488109_1403</name>
</gene>
<dbReference type="InterPro" id="IPR007263">
    <property type="entry name" value="DCC1-like"/>
</dbReference>
<dbReference type="GO" id="GO:0015035">
    <property type="term" value="F:protein-disulfide reductase activity"/>
    <property type="evidence" value="ECO:0007669"/>
    <property type="project" value="InterPro"/>
</dbReference>
<dbReference type="AlphaFoldDB" id="A0A1M5LUK8"/>
<keyword evidence="3" id="KW-1185">Reference proteome</keyword>
<keyword evidence="1" id="KW-0472">Membrane</keyword>
<name>A0A1M5LUK8_9BACT</name>
<keyword evidence="1" id="KW-0812">Transmembrane</keyword>
<dbReference type="InterPro" id="IPR052927">
    <property type="entry name" value="DCC_oxidoreductase"/>
</dbReference>
<dbReference type="Pfam" id="PF04134">
    <property type="entry name" value="DCC1-like"/>
    <property type="match status" value="1"/>
</dbReference>
<evidence type="ECO:0000256" key="1">
    <source>
        <dbReference type="SAM" id="Phobius"/>
    </source>
</evidence>
<dbReference type="RefSeq" id="WP_073132233.1">
    <property type="nucleotide sequence ID" value="NZ_FQWQ01000001.1"/>
</dbReference>
<feature type="transmembrane region" description="Helical" evidence="1">
    <location>
        <begin position="13"/>
        <end position="32"/>
    </location>
</feature>
<sequence>MGAPDPVSTLPDFLVLFDGVCNLCNGAVLFIIKRDKAGKIMFASLQSELGREQLVRNGLDPDALHSIIVIENGKLFQKSDAVLHMVARMDGAWPWLRIFRIIPRFLRDALYDLVARFRYKIFGKKDACMIPTPELKKRFVAW</sequence>
<dbReference type="PANTHER" id="PTHR33639">
    <property type="entry name" value="THIOL-DISULFIDE OXIDOREDUCTASE DCC"/>
    <property type="match status" value="1"/>
</dbReference>
<dbReference type="OrthoDB" id="9785438at2"/>
<accession>A0A1M5LUK8</accession>
<reference evidence="2 3" key="1">
    <citation type="submission" date="2016-11" db="EMBL/GenBank/DDBJ databases">
        <authorList>
            <person name="Jaros S."/>
            <person name="Januszkiewicz K."/>
            <person name="Wedrychowicz H."/>
        </authorList>
    </citation>
    <scope>NUCLEOTIDE SEQUENCE [LARGE SCALE GENOMIC DNA]</scope>
    <source>
        <strain evidence="2 3">DSM 24574</strain>
    </source>
</reference>
<evidence type="ECO:0000313" key="2">
    <source>
        <dbReference type="EMBL" id="SHG68685.1"/>
    </source>
</evidence>
<dbReference type="Proteomes" id="UP000184212">
    <property type="component" value="Unassembled WGS sequence"/>
</dbReference>
<protein>
    <submittedName>
        <fullName evidence="2">Predicted thiol-disulfide oxidoreductase YuxK, DCC family</fullName>
    </submittedName>
</protein>
<proteinExistence type="predicted"/>
<organism evidence="2 3">
    <name type="scientific">Chryseolinea serpens</name>
    <dbReference type="NCBI Taxonomy" id="947013"/>
    <lineage>
        <taxon>Bacteria</taxon>
        <taxon>Pseudomonadati</taxon>
        <taxon>Bacteroidota</taxon>
        <taxon>Cytophagia</taxon>
        <taxon>Cytophagales</taxon>
        <taxon>Fulvivirgaceae</taxon>
        <taxon>Chryseolinea</taxon>
    </lineage>
</organism>
<dbReference type="STRING" id="947013.SAMN04488109_1403"/>